<feature type="transmembrane region" description="Helical" evidence="13">
    <location>
        <begin position="415"/>
        <end position="436"/>
    </location>
</feature>
<evidence type="ECO:0000256" key="11">
    <source>
        <dbReference type="ARBA" id="ARBA00023136"/>
    </source>
</evidence>
<keyword evidence="7" id="KW-1003">Cell membrane</keyword>
<keyword evidence="8 13" id="KW-0812">Transmembrane</keyword>
<feature type="transmembrane region" description="Helical" evidence="13">
    <location>
        <begin position="95"/>
        <end position="120"/>
    </location>
</feature>
<dbReference type="InterPro" id="IPR048279">
    <property type="entry name" value="MdtK-like"/>
</dbReference>
<gene>
    <name evidence="14" type="ORF">NE663_07310</name>
</gene>
<feature type="transmembrane region" description="Helical" evidence="13">
    <location>
        <begin position="12"/>
        <end position="31"/>
    </location>
</feature>
<dbReference type="InterPro" id="IPR002528">
    <property type="entry name" value="MATE_fam"/>
</dbReference>
<dbReference type="PANTHER" id="PTHR43298">
    <property type="entry name" value="MULTIDRUG RESISTANCE PROTEIN NORM-RELATED"/>
    <property type="match status" value="1"/>
</dbReference>
<evidence type="ECO:0000313" key="15">
    <source>
        <dbReference type="Proteomes" id="UP001524435"/>
    </source>
</evidence>
<proteinExistence type="inferred from homology"/>
<comment type="function">
    <text evidence="1">Multidrug efflux pump.</text>
</comment>
<feature type="transmembrane region" description="Helical" evidence="13">
    <location>
        <begin position="167"/>
        <end position="187"/>
    </location>
</feature>
<keyword evidence="11 13" id="KW-0472">Membrane</keyword>
<dbReference type="RefSeq" id="WP_256197953.1">
    <property type="nucleotide sequence ID" value="NZ_DBEZTG010000110.1"/>
</dbReference>
<accession>A0ABT1SLH0</accession>
<keyword evidence="5" id="KW-0813">Transport</keyword>
<keyword evidence="15" id="KW-1185">Reference proteome</keyword>
<dbReference type="InterPro" id="IPR050222">
    <property type="entry name" value="MATE_MdtK"/>
</dbReference>
<evidence type="ECO:0000256" key="10">
    <source>
        <dbReference type="ARBA" id="ARBA00023065"/>
    </source>
</evidence>
<comment type="subcellular location">
    <subcellularLocation>
        <location evidence="2">Cell membrane</location>
        <topology evidence="2">Multi-pass membrane protein</topology>
    </subcellularLocation>
</comment>
<evidence type="ECO:0000256" key="9">
    <source>
        <dbReference type="ARBA" id="ARBA00022989"/>
    </source>
</evidence>
<evidence type="ECO:0000256" key="4">
    <source>
        <dbReference type="ARBA" id="ARBA00020268"/>
    </source>
</evidence>
<feature type="transmembrane region" description="Helical" evidence="13">
    <location>
        <begin position="351"/>
        <end position="367"/>
    </location>
</feature>
<comment type="similarity">
    <text evidence="3">Belongs to the multi antimicrobial extrusion (MATE) (TC 2.A.66.1) family.</text>
</comment>
<dbReference type="Pfam" id="PF01554">
    <property type="entry name" value="MatE"/>
    <property type="match status" value="2"/>
</dbReference>
<feature type="transmembrane region" description="Helical" evidence="13">
    <location>
        <begin position="51"/>
        <end position="74"/>
    </location>
</feature>
<sequence>MHILKNRDFLRYYFKLTLPVMIQQLLVNLVSMCDTLMISSVGEDAISAVAVANKFFFIYSLAIFGLTNGVGLYISQYYGANDQTSYNRVFRYGNVLCIIVGALVSVFLFVNPEITISIFVKNPRVIAMGVEYVEVLRWCYIPFAIAGMCSVAFRVMGHPQIPMVSGLVAFITNVVLNYLLIMGNFGFPQLGVAGAAIATCISRWVEMILLLVIVNRKDSRIRMHVAYGKLSFSLKKDIIAKAIPLMCNEVMYSLGLSIVFLNFSFMSESSIPALTVVDNINNLVYVLFSGCGVAIGVMVGSELGANRIDKAKENAKNMIWMALLTYAIGSALILITSGITPKAFSLRADSLHLATLLLIVKSLLSWTQGYSNTIYYILRSGGDTKSVLIIDGLFTWLGPVLTSTIFSRIFPIDFLFLYIAVEAMGLVKVCIATMFYRKEKWIRNLTQHA</sequence>
<evidence type="ECO:0000256" key="12">
    <source>
        <dbReference type="ARBA" id="ARBA00031636"/>
    </source>
</evidence>
<feature type="transmembrane region" description="Helical" evidence="13">
    <location>
        <begin position="388"/>
        <end position="409"/>
    </location>
</feature>
<evidence type="ECO:0000256" key="13">
    <source>
        <dbReference type="SAM" id="Phobius"/>
    </source>
</evidence>
<dbReference type="PANTHER" id="PTHR43298:SF2">
    <property type="entry name" value="FMN_FAD EXPORTER YEEO-RELATED"/>
    <property type="match status" value="1"/>
</dbReference>
<evidence type="ECO:0000256" key="5">
    <source>
        <dbReference type="ARBA" id="ARBA00022448"/>
    </source>
</evidence>
<dbReference type="Proteomes" id="UP001524435">
    <property type="component" value="Unassembled WGS sequence"/>
</dbReference>
<evidence type="ECO:0000256" key="3">
    <source>
        <dbReference type="ARBA" id="ARBA00010199"/>
    </source>
</evidence>
<evidence type="ECO:0000256" key="1">
    <source>
        <dbReference type="ARBA" id="ARBA00003408"/>
    </source>
</evidence>
<dbReference type="EMBL" id="JANGCH010000009">
    <property type="protein sequence ID" value="MCQ5122064.1"/>
    <property type="molecule type" value="Genomic_DNA"/>
</dbReference>
<organism evidence="14 15">
    <name type="scientific">Massilicoli timonensis</name>
    <dbReference type="NCBI Taxonomy" id="2015901"/>
    <lineage>
        <taxon>Bacteria</taxon>
        <taxon>Bacillati</taxon>
        <taxon>Bacillota</taxon>
        <taxon>Erysipelotrichia</taxon>
        <taxon>Erysipelotrichales</taxon>
        <taxon>Erysipelotrichaceae</taxon>
        <taxon>Massilicoli</taxon>
    </lineage>
</organism>
<evidence type="ECO:0000256" key="7">
    <source>
        <dbReference type="ARBA" id="ARBA00022475"/>
    </source>
</evidence>
<reference evidence="14 15" key="1">
    <citation type="submission" date="2022-06" db="EMBL/GenBank/DDBJ databases">
        <title>Isolation of gut microbiota from human fecal samples.</title>
        <authorList>
            <person name="Pamer E.G."/>
            <person name="Barat B."/>
            <person name="Waligurski E."/>
            <person name="Medina S."/>
            <person name="Paddock L."/>
            <person name="Mostad J."/>
        </authorList>
    </citation>
    <scope>NUCLEOTIDE SEQUENCE [LARGE SCALE GENOMIC DNA]</scope>
    <source>
        <strain evidence="14 15">DFI.6.1</strain>
    </source>
</reference>
<dbReference type="PIRSF" id="PIRSF006603">
    <property type="entry name" value="DinF"/>
    <property type="match status" value="1"/>
</dbReference>
<feature type="transmembrane region" description="Helical" evidence="13">
    <location>
        <begin position="238"/>
        <end position="263"/>
    </location>
</feature>
<keyword evidence="9 13" id="KW-1133">Transmembrane helix</keyword>
<feature type="transmembrane region" description="Helical" evidence="13">
    <location>
        <begin position="283"/>
        <end position="305"/>
    </location>
</feature>
<name>A0ABT1SLH0_9FIRM</name>
<comment type="caution">
    <text evidence="14">The sequence shown here is derived from an EMBL/GenBank/DDBJ whole genome shotgun (WGS) entry which is preliminary data.</text>
</comment>
<keyword evidence="6" id="KW-0050">Antiport</keyword>
<evidence type="ECO:0000313" key="14">
    <source>
        <dbReference type="EMBL" id="MCQ5122064.1"/>
    </source>
</evidence>
<feature type="transmembrane region" description="Helical" evidence="13">
    <location>
        <begin position="193"/>
        <end position="214"/>
    </location>
</feature>
<dbReference type="NCBIfam" id="TIGR00797">
    <property type="entry name" value="matE"/>
    <property type="match status" value="1"/>
</dbReference>
<keyword evidence="10" id="KW-0406">Ion transport</keyword>
<evidence type="ECO:0000256" key="6">
    <source>
        <dbReference type="ARBA" id="ARBA00022449"/>
    </source>
</evidence>
<evidence type="ECO:0000256" key="8">
    <source>
        <dbReference type="ARBA" id="ARBA00022692"/>
    </source>
</evidence>
<protein>
    <recommendedName>
        <fullName evidence="4">Probable multidrug resistance protein NorM</fullName>
    </recommendedName>
    <alternativeName>
        <fullName evidence="12">Multidrug-efflux transporter</fullName>
    </alternativeName>
</protein>
<feature type="transmembrane region" description="Helical" evidence="13">
    <location>
        <begin position="317"/>
        <end position="339"/>
    </location>
</feature>
<evidence type="ECO:0000256" key="2">
    <source>
        <dbReference type="ARBA" id="ARBA00004651"/>
    </source>
</evidence>